<dbReference type="GO" id="GO:0005886">
    <property type="term" value="C:plasma membrane"/>
    <property type="evidence" value="ECO:0007669"/>
    <property type="project" value="UniProtKB-SubCell"/>
</dbReference>
<feature type="transmembrane region" description="Helical" evidence="6">
    <location>
        <begin position="76"/>
        <end position="95"/>
    </location>
</feature>
<keyword evidence="5 6" id="KW-0472">Membrane</keyword>
<dbReference type="Pfam" id="PF12823">
    <property type="entry name" value="DUF3817"/>
    <property type="match status" value="1"/>
</dbReference>
<evidence type="ECO:0000256" key="6">
    <source>
        <dbReference type="SAM" id="Phobius"/>
    </source>
</evidence>
<dbReference type="AlphaFoldDB" id="A0AAF0A1N2"/>
<proteinExistence type="predicted"/>
<feature type="transmembrane region" description="Helical" evidence="6">
    <location>
        <begin position="12"/>
        <end position="31"/>
    </location>
</feature>
<keyword evidence="2" id="KW-1003">Cell membrane</keyword>
<keyword evidence="3 6" id="KW-0812">Transmembrane</keyword>
<evidence type="ECO:0000313" key="8">
    <source>
        <dbReference type="EMBL" id="WED65182.1"/>
    </source>
</evidence>
<dbReference type="NCBIfam" id="TIGR03954">
    <property type="entry name" value="integ_memb_HG"/>
    <property type="match status" value="1"/>
</dbReference>
<gene>
    <name evidence="8" type="ORF">PXH66_22825</name>
</gene>
<protein>
    <submittedName>
        <fullName evidence="8">DUF3817 domain-containing protein</fullName>
    </submittedName>
</protein>
<dbReference type="KEGG" id="slom:PXH66_22825"/>
<evidence type="ECO:0000256" key="4">
    <source>
        <dbReference type="ARBA" id="ARBA00022989"/>
    </source>
</evidence>
<dbReference type="PANTHER" id="PTHR40077:SF1">
    <property type="entry name" value="MEMBRANE PROTEIN"/>
    <property type="match status" value="1"/>
</dbReference>
<evidence type="ECO:0000256" key="2">
    <source>
        <dbReference type="ARBA" id="ARBA00022475"/>
    </source>
</evidence>
<evidence type="ECO:0000256" key="1">
    <source>
        <dbReference type="ARBA" id="ARBA00004651"/>
    </source>
</evidence>
<dbReference type="InterPro" id="IPR023845">
    <property type="entry name" value="DUF3817_TM"/>
</dbReference>
<evidence type="ECO:0000256" key="5">
    <source>
        <dbReference type="ARBA" id="ARBA00023136"/>
    </source>
</evidence>
<dbReference type="PANTHER" id="PTHR40077">
    <property type="entry name" value="MEMBRANE PROTEIN-RELATED"/>
    <property type="match status" value="1"/>
</dbReference>
<accession>A0AAF0A1N2</accession>
<reference evidence="8" key="1">
    <citation type="submission" date="2023-03" db="EMBL/GenBank/DDBJ databases">
        <title>Lomoglobus Profundus gen. nov., sp. nov., a novel member of the phylum Verrucomicrobia, isolated from deep-marine sediment of South China Sea.</title>
        <authorList>
            <person name="Ahmad T."/>
            <person name="Ishaq S.E."/>
            <person name="Wang F."/>
        </authorList>
    </citation>
    <scope>NUCLEOTIDE SEQUENCE</scope>
    <source>
        <strain evidence="8">LMO-M01</strain>
    </source>
</reference>
<feature type="domain" description="DUF3817" evidence="7">
    <location>
        <begin position="8"/>
        <end position="95"/>
    </location>
</feature>
<dbReference type="EMBL" id="CP119075">
    <property type="protein sequence ID" value="WED65182.1"/>
    <property type="molecule type" value="Genomic_DNA"/>
</dbReference>
<keyword evidence="4 6" id="KW-1133">Transmembrane helix</keyword>
<evidence type="ECO:0000313" key="9">
    <source>
        <dbReference type="Proteomes" id="UP001218638"/>
    </source>
</evidence>
<dbReference type="RefSeq" id="WP_330929570.1">
    <property type="nucleotide sequence ID" value="NZ_CP119075.1"/>
</dbReference>
<dbReference type="Proteomes" id="UP001218638">
    <property type="component" value="Chromosome"/>
</dbReference>
<comment type="subcellular location">
    <subcellularLocation>
        <location evidence="1">Cell membrane</location>
        <topology evidence="1">Multi-pass membrane protein</topology>
    </subcellularLocation>
</comment>
<name>A0AAF0A1N2_9BACT</name>
<sequence>MSLSTALGRVRLIGLCEGWSFVLLLFIAMPLKYFAGHPEAVRIVGMAHGVLFLALLAAALHAQIEEDNWPFKRTVLIWIGALVPFGPFVVEAKILRPLASADH</sequence>
<keyword evidence="9" id="KW-1185">Reference proteome</keyword>
<evidence type="ECO:0000256" key="3">
    <source>
        <dbReference type="ARBA" id="ARBA00022692"/>
    </source>
</evidence>
<feature type="transmembrane region" description="Helical" evidence="6">
    <location>
        <begin position="43"/>
        <end position="64"/>
    </location>
</feature>
<organism evidence="8 9">
    <name type="scientific">Synoicihabitans lomoniglobus</name>
    <dbReference type="NCBI Taxonomy" id="2909285"/>
    <lineage>
        <taxon>Bacteria</taxon>
        <taxon>Pseudomonadati</taxon>
        <taxon>Verrucomicrobiota</taxon>
        <taxon>Opitutia</taxon>
        <taxon>Opitutales</taxon>
        <taxon>Opitutaceae</taxon>
        <taxon>Synoicihabitans</taxon>
    </lineage>
</organism>
<evidence type="ECO:0000259" key="7">
    <source>
        <dbReference type="Pfam" id="PF12823"/>
    </source>
</evidence>